<comment type="caution">
    <text evidence="1">The sequence shown here is derived from an EMBL/GenBank/DDBJ whole genome shotgun (WGS) entry which is preliminary data.</text>
</comment>
<dbReference type="Proteomes" id="UP000013996">
    <property type="component" value="Unassembled WGS sequence"/>
</dbReference>
<gene>
    <name evidence="1" type="ORF">LEP1GSC202_3726</name>
</gene>
<sequence length="116" mass="12922">MQLNNFLCPEGNLLNQYSPGIYLLLLQDSWVTKSNVTNHSIMETGFVVGTDPSDMSYVNFGFDSDLPFQVPVINGSWRAPLQAKAVILVRKGTNLVPISVLETFNGEDFNQSILLR</sequence>
<accession>A0A5E8HLH0</accession>
<evidence type="ECO:0000313" key="1">
    <source>
        <dbReference type="EMBL" id="EOQ90646.1"/>
    </source>
</evidence>
<dbReference type="STRING" id="1249483.LEP1GSC202_3726"/>
<protein>
    <submittedName>
        <fullName evidence="1">Uncharacterized protein</fullName>
    </submittedName>
</protein>
<evidence type="ECO:0000313" key="2">
    <source>
        <dbReference type="Proteomes" id="UP000013996"/>
    </source>
</evidence>
<dbReference type="EMBL" id="AOGX02000008">
    <property type="protein sequence ID" value="EOQ90646.1"/>
    <property type="molecule type" value="Genomic_DNA"/>
</dbReference>
<name>A0A5E8HLH0_9LEPT</name>
<organism evidence="1 2">
    <name type="scientific">Leptospira yanagawae serovar Saopaulo str. Sao Paulo = ATCC 700523</name>
    <dbReference type="NCBI Taxonomy" id="1249483"/>
    <lineage>
        <taxon>Bacteria</taxon>
        <taxon>Pseudomonadati</taxon>
        <taxon>Spirochaetota</taxon>
        <taxon>Spirochaetia</taxon>
        <taxon>Leptospirales</taxon>
        <taxon>Leptospiraceae</taxon>
        <taxon>Leptospira</taxon>
    </lineage>
</organism>
<dbReference type="AlphaFoldDB" id="A0A5E8HLH0"/>
<reference evidence="1 2" key="1">
    <citation type="submission" date="2013-04" db="EMBL/GenBank/DDBJ databases">
        <authorList>
            <person name="Harkins D.M."/>
            <person name="Durkin A.S."/>
            <person name="Brinkac L.M."/>
            <person name="Haft D.H."/>
            <person name="Selengut J.D."/>
            <person name="Sanka R."/>
            <person name="DePew J."/>
            <person name="Purushe J."/>
            <person name="Hartskeerl R.A."/>
            <person name="Ahmed A."/>
            <person name="van der Linden H."/>
            <person name="Goris M.G.A."/>
            <person name="Vinetz J.M."/>
            <person name="Sutton G.G."/>
            <person name="Nierman W.C."/>
            <person name="Fouts D.E."/>
        </authorList>
    </citation>
    <scope>NUCLEOTIDE SEQUENCE [LARGE SCALE GENOMIC DNA]</scope>
    <source>
        <strain evidence="1 2">Sao Paulo</strain>
    </source>
</reference>
<proteinExistence type="predicted"/>